<accession>A0A0S3UGS0</accession>
<name>A0A0S3UGS0_PREIN</name>
<dbReference type="PROSITE" id="PS51257">
    <property type="entry name" value="PROKAR_LIPOPROTEIN"/>
    <property type="match status" value="1"/>
</dbReference>
<dbReference type="AlphaFoldDB" id="A0A0S3UGS0"/>
<evidence type="ECO:0000313" key="1">
    <source>
        <dbReference type="EMBL" id="BAU16608.1"/>
    </source>
</evidence>
<dbReference type="Proteomes" id="UP000217431">
    <property type="component" value="Chromosome I"/>
</dbReference>
<dbReference type="Pfam" id="PF15889">
    <property type="entry name" value="DUF4738"/>
    <property type="match status" value="1"/>
</dbReference>
<dbReference type="EMBL" id="AP014597">
    <property type="protein sequence ID" value="BAU16608.1"/>
    <property type="molecule type" value="Genomic_DNA"/>
</dbReference>
<evidence type="ECO:0000313" key="2">
    <source>
        <dbReference type="Proteomes" id="UP000217431"/>
    </source>
</evidence>
<sequence>MIKLKSFYILAFCLFIIGCTDKPKQGDSPAEDAKAKELFQGLWVSDDNGEPALLAKGDSVFYPDSACMPMQFWIYKDSLYLKGQNQNEYKIAKQSENVFVFINDNGDEVRLVKSKNKYLRASFDNQVYALNTFLHTQTDTVVRTSMGYFESKITVKTTSDRVIKSTYNENGIEVDNAYLDNVASLSISNQGKPVYMHDFRKQEFASLIDKKFLEKSILRKFEFNHTDEKALYFDAIIGIPDASTSYVIAIRITTDGNLSMKMR</sequence>
<dbReference type="STRING" id="28131.BWX40_07215"/>
<reference evidence="1 2" key="1">
    <citation type="journal article" date="2016" name="DNA Res.">
        <title>The complete genome sequencing of Prevotella intermedia strain OMA14 and a subsequent fine-scale, intra-species genomic comparison reveal an unusual amplification of conjugative and mobile transposons and identify a novel Prevotella-lineage-specific repeat.</title>
        <authorList>
            <person name="Naito M."/>
            <person name="Ogura Y."/>
            <person name="Itoh T."/>
            <person name="Shoji M."/>
            <person name="Okamoto M."/>
            <person name="Hayashi T."/>
            <person name="Nakayama K."/>
        </authorList>
    </citation>
    <scope>NUCLEOTIDE SEQUENCE [LARGE SCALE GENOMIC DNA]</scope>
    <source>
        <strain evidence="1 2">OMA14</strain>
    </source>
</reference>
<organism evidence="1 2">
    <name type="scientific">Prevotella intermedia</name>
    <dbReference type="NCBI Taxonomy" id="28131"/>
    <lineage>
        <taxon>Bacteria</taxon>
        <taxon>Pseudomonadati</taxon>
        <taxon>Bacteroidota</taxon>
        <taxon>Bacteroidia</taxon>
        <taxon>Bacteroidales</taxon>
        <taxon>Prevotellaceae</taxon>
        <taxon>Prevotella</taxon>
    </lineage>
</organism>
<dbReference type="Gene3D" id="2.40.128.510">
    <property type="entry name" value="Protein of unknown function DUF4738"/>
    <property type="match status" value="1"/>
</dbReference>
<gene>
    <name evidence="1" type="ORF">PIOMA14_I_0099</name>
</gene>
<protein>
    <recommendedName>
        <fullName evidence="3">DUF4738 domain-containing protein</fullName>
    </recommendedName>
</protein>
<dbReference type="InterPro" id="IPR031762">
    <property type="entry name" value="DUF4738"/>
</dbReference>
<proteinExistence type="predicted"/>
<evidence type="ECO:0008006" key="3">
    <source>
        <dbReference type="Google" id="ProtNLM"/>
    </source>
</evidence>